<dbReference type="GO" id="GO:0005768">
    <property type="term" value="C:endosome"/>
    <property type="evidence" value="ECO:0007669"/>
    <property type="project" value="TreeGrafter"/>
</dbReference>
<name>A0A2A2KRE8_9BILA</name>
<dbReference type="InterPro" id="IPR013809">
    <property type="entry name" value="ENTH"/>
</dbReference>
<feature type="region of interest" description="Disordered" evidence="6">
    <location>
        <begin position="141"/>
        <end position="179"/>
    </location>
</feature>
<dbReference type="GO" id="GO:0005886">
    <property type="term" value="C:plasma membrane"/>
    <property type="evidence" value="ECO:0007669"/>
    <property type="project" value="TreeGrafter"/>
</dbReference>
<proteinExistence type="inferred from homology"/>
<comment type="similarity">
    <text evidence="2">Belongs to the epsin family.</text>
</comment>
<accession>A0A2A2KRE8</accession>
<dbReference type="AlphaFoldDB" id="A0A2A2KRE8"/>
<dbReference type="GO" id="GO:0030276">
    <property type="term" value="F:clathrin binding"/>
    <property type="evidence" value="ECO:0007669"/>
    <property type="project" value="TreeGrafter"/>
</dbReference>
<feature type="compositionally biased region" description="Basic and acidic residues" evidence="6">
    <location>
        <begin position="141"/>
        <end position="168"/>
    </location>
</feature>
<evidence type="ECO:0000313" key="8">
    <source>
        <dbReference type="EMBL" id="PAV76479.1"/>
    </source>
</evidence>
<dbReference type="GO" id="GO:0005543">
    <property type="term" value="F:phospholipid binding"/>
    <property type="evidence" value="ECO:0007669"/>
    <property type="project" value="TreeGrafter"/>
</dbReference>
<dbReference type="GO" id="GO:0030125">
    <property type="term" value="C:clathrin vesicle coat"/>
    <property type="evidence" value="ECO:0007669"/>
    <property type="project" value="TreeGrafter"/>
</dbReference>
<evidence type="ECO:0000256" key="2">
    <source>
        <dbReference type="ARBA" id="ARBA00010130"/>
    </source>
</evidence>
<gene>
    <name evidence="8" type="ORF">WR25_11622</name>
</gene>
<dbReference type="PROSITE" id="PS50330">
    <property type="entry name" value="UIM"/>
    <property type="match status" value="1"/>
</dbReference>
<dbReference type="PANTHER" id="PTHR12276:SF115">
    <property type="entry name" value="FI19443P1"/>
    <property type="match status" value="1"/>
</dbReference>
<keyword evidence="4" id="KW-0597">Phosphoprotein</keyword>
<dbReference type="InterPro" id="IPR003903">
    <property type="entry name" value="UIM_dom"/>
</dbReference>
<dbReference type="FunFam" id="1.25.40.90:FF:000006">
    <property type="entry name" value="Clathrin interactor 1"/>
    <property type="match status" value="1"/>
</dbReference>
<evidence type="ECO:0000256" key="6">
    <source>
        <dbReference type="SAM" id="MobiDB-lite"/>
    </source>
</evidence>
<keyword evidence="9" id="KW-1185">Reference proteome</keyword>
<keyword evidence="3" id="KW-0963">Cytoplasm</keyword>
<feature type="compositionally biased region" description="Acidic residues" evidence="6">
    <location>
        <begin position="169"/>
        <end position="179"/>
    </location>
</feature>
<feature type="domain" description="ENTH" evidence="7">
    <location>
        <begin position="12"/>
        <end position="143"/>
    </location>
</feature>
<protein>
    <recommendedName>
        <fullName evidence="7">ENTH domain-containing protein</fullName>
    </recommendedName>
</protein>
<keyword evidence="5" id="KW-0446">Lipid-binding</keyword>
<dbReference type="Gene3D" id="1.25.40.90">
    <property type="match status" value="1"/>
</dbReference>
<reference evidence="8 9" key="1">
    <citation type="journal article" date="2017" name="Curr. Biol.">
        <title>Genome architecture and evolution of a unichromosomal asexual nematode.</title>
        <authorList>
            <person name="Fradin H."/>
            <person name="Zegar C."/>
            <person name="Gutwein M."/>
            <person name="Lucas J."/>
            <person name="Kovtun M."/>
            <person name="Corcoran D."/>
            <person name="Baugh L.R."/>
            <person name="Kiontke K."/>
            <person name="Gunsalus K."/>
            <person name="Fitch D.H."/>
            <person name="Piano F."/>
        </authorList>
    </citation>
    <scope>NUCLEOTIDE SEQUENCE [LARGE SCALE GENOMIC DNA]</scope>
    <source>
        <strain evidence="8">PF1309</strain>
    </source>
</reference>
<dbReference type="PANTHER" id="PTHR12276">
    <property type="entry name" value="EPSIN/ENT-RELATED"/>
    <property type="match status" value="1"/>
</dbReference>
<dbReference type="EMBL" id="LIAE01007883">
    <property type="protein sequence ID" value="PAV76479.1"/>
    <property type="molecule type" value="Genomic_DNA"/>
</dbReference>
<organism evidence="8 9">
    <name type="scientific">Diploscapter pachys</name>
    <dbReference type="NCBI Taxonomy" id="2018661"/>
    <lineage>
        <taxon>Eukaryota</taxon>
        <taxon>Metazoa</taxon>
        <taxon>Ecdysozoa</taxon>
        <taxon>Nematoda</taxon>
        <taxon>Chromadorea</taxon>
        <taxon>Rhabditida</taxon>
        <taxon>Rhabditina</taxon>
        <taxon>Rhabditomorpha</taxon>
        <taxon>Rhabditoidea</taxon>
        <taxon>Rhabditidae</taxon>
        <taxon>Diploscapter</taxon>
    </lineage>
</organism>
<evidence type="ECO:0000313" key="9">
    <source>
        <dbReference type="Proteomes" id="UP000218231"/>
    </source>
</evidence>
<dbReference type="Proteomes" id="UP000218231">
    <property type="component" value="Unassembled WGS sequence"/>
</dbReference>
<evidence type="ECO:0000256" key="4">
    <source>
        <dbReference type="ARBA" id="ARBA00022553"/>
    </source>
</evidence>
<dbReference type="STRING" id="2018661.A0A2A2KRE8"/>
<dbReference type="SUPFAM" id="SSF48464">
    <property type="entry name" value="ENTH/VHS domain"/>
    <property type="match status" value="1"/>
</dbReference>
<dbReference type="PROSITE" id="PS50942">
    <property type="entry name" value="ENTH"/>
    <property type="match status" value="1"/>
</dbReference>
<evidence type="ECO:0000256" key="5">
    <source>
        <dbReference type="ARBA" id="ARBA00023121"/>
    </source>
</evidence>
<dbReference type="SMART" id="SM00273">
    <property type="entry name" value="ENTH"/>
    <property type="match status" value="1"/>
</dbReference>
<comment type="subcellular location">
    <subcellularLocation>
        <location evidence="1">Cytoplasm</location>
    </subcellularLocation>
</comment>
<evidence type="ECO:0000256" key="3">
    <source>
        <dbReference type="ARBA" id="ARBA00022490"/>
    </source>
</evidence>
<dbReference type="Pfam" id="PF01417">
    <property type="entry name" value="ENTH"/>
    <property type="match status" value="1"/>
</dbReference>
<evidence type="ECO:0000259" key="7">
    <source>
        <dbReference type="PROSITE" id="PS50942"/>
    </source>
</evidence>
<sequence length="439" mass="48194">MSVSKIRRNIKNVAYNFSPAQIKTREATSNDEGTPSVQLMAKIAECTVDGKMADEVMVIIWKRLSDSGRNWRHVYKSLILLQYLIINGSERIVRKIKQQIFHIKTLKDFEHHDGDFDRGIFVRDLANEIVNLLQDEKRLAEQRQHGTQNRHNEEISRAREQGRKKGENGLEEDVPANTTEEELQLQVAMALSKEEQRKKEEIIKSDEYRLQLAVSESCKEVEKTANQSGDSSLSQSAIDDLLSLGLGEPPKYDNSIPNSVDVLLSSSASASASAVSSVPPASVSSDHFTLIDSNPYSDPRNSDLPPFSGAPTTFPVTFESDNVFCDSGIGSSRSSCVSTNSIPNFNEALLPTHLGPTASVSSTATLSFDSKKLENFLGSYKNLVDLNCLVGPAPQYPSIPNAGSVHSDSSAFSSTLSSNPFHAALRKPTLAEMRSTATK</sequence>
<dbReference type="GO" id="GO:0006897">
    <property type="term" value="P:endocytosis"/>
    <property type="evidence" value="ECO:0007669"/>
    <property type="project" value="TreeGrafter"/>
</dbReference>
<dbReference type="InterPro" id="IPR008942">
    <property type="entry name" value="ENTH_VHS"/>
</dbReference>
<evidence type="ECO:0000256" key="1">
    <source>
        <dbReference type="ARBA" id="ARBA00004496"/>
    </source>
</evidence>
<dbReference type="OrthoDB" id="4033880at2759"/>
<comment type="caution">
    <text evidence="8">The sequence shown here is derived from an EMBL/GenBank/DDBJ whole genome shotgun (WGS) entry which is preliminary data.</text>
</comment>